<dbReference type="Proteomes" id="UP000549913">
    <property type="component" value="Unassembled WGS sequence"/>
</dbReference>
<protein>
    <submittedName>
        <fullName evidence="2">Uncharacterized protein</fullName>
    </submittedName>
</protein>
<dbReference type="EMBL" id="JACCBM010000001">
    <property type="protein sequence ID" value="NYD69097.1"/>
    <property type="molecule type" value="Genomic_DNA"/>
</dbReference>
<name>A0A852SM61_9MICO</name>
<keyword evidence="1" id="KW-0732">Signal</keyword>
<feature type="signal peptide" evidence="1">
    <location>
        <begin position="1"/>
        <end position="31"/>
    </location>
</feature>
<proteinExistence type="predicted"/>
<evidence type="ECO:0000313" key="2">
    <source>
        <dbReference type="EMBL" id="NYD69097.1"/>
    </source>
</evidence>
<evidence type="ECO:0000256" key="1">
    <source>
        <dbReference type="SAM" id="SignalP"/>
    </source>
</evidence>
<sequence length="236" mass="23475">MTSEISRRTALGVSAWAVPVIALAVATPAQAASADAVAFAPSVVIAASRDQRLAVSGSAPGADRVLFTYPAGFGGPASAQVDAQGGFTLSGVHCPVGSATGSIIASADGLRSGSFTVQVRTGEQDTGSITWTTDAVTAARVGSGWALPPQPGSISSRGSFLPDVRLSYPAGYSGPDSVSVEWTRGSGTAASIGTFVVPGITIDAGSAAGTVKATPDDEQFIVIYNPFSATLAVTPA</sequence>
<dbReference type="PROSITE" id="PS51318">
    <property type="entry name" value="TAT"/>
    <property type="match status" value="1"/>
</dbReference>
<dbReference type="InterPro" id="IPR006311">
    <property type="entry name" value="TAT_signal"/>
</dbReference>
<dbReference type="RefSeq" id="WP_179546483.1">
    <property type="nucleotide sequence ID" value="NZ_BSEW01000001.1"/>
</dbReference>
<dbReference type="AlphaFoldDB" id="A0A852SM61"/>
<organism evidence="2 3">
    <name type="scientific">Herbiconiux flava</name>
    <dbReference type="NCBI Taxonomy" id="881268"/>
    <lineage>
        <taxon>Bacteria</taxon>
        <taxon>Bacillati</taxon>
        <taxon>Actinomycetota</taxon>
        <taxon>Actinomycetes</taxon>
        <taxon>Micrococcales</taxon>
        <taxon>Microbacteriaceae</taxon>
        <taxon>Herbiconiux</taxon>
    </lineage>
</organism>
<feature type="chain" id="PRO_5032905081" evidence="1">
    <location>
        <begin position="32"/>
        <end position="236"/>
    </location>
</feature>
<evidence type="ECO:0000313" key="3">
    <source>
        <dbReference type="Proteomes" id="UP000549913"/>
    </source>
</evidence>
<gene>
    <name evidence="2" type="ORF">BJ984_000255</name>
</gene>
<comment type="caution">
    <text evidence="2">The sequence shown here is derived from an EMBL/GenBank/DDBJ whole genome shotgun (WGS) entry which is preliminary data.</text>
</comment>
<accession>A0A852SM61</accession>
<reference evidence="2 3" key="1">
    <citation type="submission" date="2020-07" db="EMBL/GenBank/DDBJ databases">
        <title>Sequencing the genomes of 1000 actinobacteria strains.</title>
        <authorList>
            <person name="Klenk H.-P."/>
        </authorList>
    </citation>
    <scope>NUCLEOTIDE SEQUENCE [LARGE SCALE GENOMIC DNA]</scope>
    <source>
        <strain evidence="2 3">DSM 26474</strain>
    </source>
</reference>
<keyword evidence="3" id="KW-1185">Reference proteome</keyword>